<name>A0A5S4EQD5_9PROT</name>
<keyword evidence="2" id="KW-1185">Reference proteome</keyword>
<accession>A0A5S4EQD5</accession>
<proteinExistence type="predicted"/>
<dbReference type="AlphaFoldDB" id="A0A5S4EQD5"/>
<reference evidence="1 2" key="1">
    <citation type="submission" date="2019-04" db="EMBL/GenBank/DDBJ databases">
        <title>A novel phosphate-accumulating bacterium identified in bioreactor for phosphate removal from wastewater.</title>
        <authorList>
            <person name="Kotlyarov R.Y."/>
            <person name="Beletsky A.V."/>
            <person name="Kallistova A.Y."/>
            <person name="Dorofeev A.G."/>
            <person name="Nikolaev Y.Y."/>
            <person name="Pimenov N.V."/>
            <person name="Ravin N.V."/>
            <person name="Mardanov A.V."/>
        </authorList>
    </citation>
    <scope>NUCLEOTIDE SEQUENCE [LARGE SCALE GENOMIC DNA]</scope>
    <source>
        <strain evidence="1 2">Bin19</strain>
    </source>
</reference>
<dbReference type="EMBL" id="SWAD01000022">
    <property type="protein sequence ID" value="TMQ77565.1"/>
    <property type="molecule type" value="Genomic_DNA"/>
</dbReference>
<sequence>MLSIHCQVCGFYAFLGNQCRKVANRAISPEGHLAGLEIHVTRIYY</sequence>
<evidence type="ECO:0000313" key="1">
    <source>
        <dbReference type="EMBL" id="TMQ77565.1"/>
    </source>
</evidence>
<comment type="caution">
    <text evidence="1">The sequence shown here is derived from an EMBL/GenBank/DDBJ whole genome shotgun (WGS) entry which is preliminary data.</text>
</comment>
<evidence type="ECO:0000313" key="2">
    <source>
        <dbReference type="Proteomes" id="UP000306324"/>
    </source>
</evidence>
<gene>
    <name evidence="1" type="ORF">ACCUM_2976</name>
</gene>
<protein>
    <submittedName>
        <fullName evidence="1">Uncharacterized protein</fullName>
    </submittedName>
</protein>
<organism evidence="1 2">
    <name type="scientific">Candidatus Accumulibacter phosphatis</name>
    <dbReference type="NCBI Taxonomy" id="327160"/>
    <lineage>
        <taxon>Bacteria</taxon>
        <taxon>Pseudomonadati</taxon>
        <taxon>Pseudomonadota</taxon>
        <taxon>Betaproteobacteria</taxon>
        <taxon>Candidatus Accumulibacter</taxon>
    </lineage>
</organism>
<dbReference type="Proteomes" id="UP000306324">
    <property type="component" value="Unassembled WGS sequence"/>
</dbReference>